<dbReference type="Pfam" id="PF00455">
    <property type="entry name" value="DeoRC"/>
    <property type="match status" value="1"/>
</dbReference>
<dbReference type="Pfam" id="PF08220">
    <property type="entry name" value="HTH_DeoR"/>
    <property type="match status" value="1"/>
</dbReference>
<name>A0A940N3P4_9PROT</name>
<dbReference type="GO" id="GO:0003700">
    <property type="term" value="F:DNA-binding transcription factor activity"/>
    <property type="evidence" value="ECO:0007669"/>
    <property type="project" value="InterPro"/>
</dbReference>
<dbReference type="GO" id="GO:0003677">
    <property type="term" value="F:DNA binding"/>
    <property type="evidence" value="ECO:0007669"/>
    <property type="project" value="UniProtKB-KW"/>
</dbReference>
<dbReference type="InterPro" id="IPR036390">
    <property type="entry name" value="WH_DNA-bd_sf"/>
</dbReference>
<keyword evidence="1" id="KW-0805">Transcription regulation</keyword>
<dbReference type="AlphaFoldDB" id="A0A940N3P4"/>
<keyword evidence="2" id="KW-0238">DNA-binding</keyword>
<evidence type="ECO:0000313" key="6">
    <source>
        <dbReference type="Proteomes" id="UP000677537"/>
    </source>
</evidence>
<dbReference type="Gene3D" id="1.10.10.10">
    <property type="entry name" value="Winged helix-like DNA-binding domain superfamily/Winged helix DNA-binding domain"/>
    <property type="match status" value="1"/>
</dbReference>
<dbReference type="RefSeq" id="WP_209375348.1">
    <property type="nucleotide sequence ID" value="NZ_JAGIZA010000011.1"/>
</dbReference>
<protein>
    <submittedName>
        <fullName evidence="5">DeoR/GlpR transcriptional regulator</fullName>
    </submittedName>
</protein>
<proteinExistence type="predicted"/>
<evidence type="ECO:0000256" key="2">
    <source>
        <dbReference type="ARBA" id="ARBA00023125"/>
    </source>
</evidence>
<evidence type="ECO:0000256" key="1">
    <source>
        <dbReference type="ARBA" id="ARBA00023015"/>
    </source>
</evidence>
<organism evidence="5 6">
    <name type="scientific">Roseomonas indoligenes</name>
    <dbReference type="NCBI Taxonomy" id="2820811"/>
    <lineage>
        <taxon>Bacteria</taxon>
        <taxon>Pseudomonadati</taxon>
        <taxon>Pseudomonadota</taxon>
        <taxon>Alphaproteobacteria</taxon>
        <taxon>Acetobacterales</taxon>
        <taxon>Roseomonadaceae</taxon>
        <taxon>Roseomonas</taxon>
    </lineage>
</organism>
<keyword evidence="6" id="KW-1185">Reference proteome</keyword>
<accession>A0A940N3P4</accession>
<dbReference type="InterPro" id="IPR037171">
    <property type="entry name" value="NagB/RpiA_transferase-like"/>
</dbReference>
<dbReference type="PANTHER" id="PTHR30363:SF44">
    <property type="entry name" value="AGA OPERON TRANSCRIPTIONAL REPRESSOR-RELATED"/>
    <property type="match status" value="1"/>
</dbReference>
<dbReference type="PROSITE" id="PS00894">
    <property type="entry name" value="HTH_DEOR_1"/>
    <property type="match status" value="1"/>
</dbReference>
<evidence type="ECO:0000259" key="4">
    <source>
        <dbReference type="PROSITE" id="PS51000"/>
    </source>
</evidence>
<dbReference type="InterPro" id="IPR018356">
    <property type="entry name" value="Tscrpt_reg_HTH_DeoR_CS"/>
</dbReference>
<gene>
    <name evidence="5" type="ORF">J5Y10_17585</name>
</gene>
<dbReference type="SMART" id="SM01134">
    <property type="entry name" value="DeoRC"/>
    <property type="match status" value="1"/>
</dbReference>
<dbReference type="Gene3D" id="3.40.50.1360">
    <property type="match status" value="1"/>
</dbReference>
<dbReference type="PROSITE" id="PS51000">
    <property type="entry name" value="HTH_DEOR_2"/>
    <property type="match status" value="1"/>
</dbReference>
<sequence>MRRRRTRHDEILAALAAGDTDVDALAARFDVSASTIRRDLNALSEQRAVARTYGGAILAAPHLESSLRARTGQHRAAKAAIAEAALALIGEGETVILDGGSTVEALGRLLRGRSLRVVTNNLPLIPVLADAPGLELVVLAGTVRPISMSTVGPLAEQALRPLTADRVFMSADGVMPGRGVCEATLEQVSLKSLMIRQAREVVVLADASKLGRHGQPFWAPLPAAAAGGWTLVTDAPPTACAPYAEDGARVIRAG</sequence>
<dbReference type="SUPFAM" id="SSF100950">
    <property type="entry name" value="NagB/RpiA/CoA transferase-like"/>
    <property type="match status" value="1"/>
</dbReference>
<dbReference type="InterPro" id="IPR001034">
    <property type="entry name" value="DeoR_HTH"/>
</dbReference>
<dbReference type="EMBL" id="JAGIZA010000011">
    <property type="protein sequence ID" value="MBP0494600.1"/>
    <property type="molecule type" value="Genomic_DNA"/>
</dbReference>
<comment type="caution">
    <text evidence="5">The sequence shown here is derived from an EMBL/GenBank/DDBJ whole genome shotgun (WGS) entry which is preliminary data.</text>
</comment>
<dbReference type="SMART" id="SM00420">
    <property type="entry name" value="HTH_DEOR"/>
    <property type="match status" value="1"/>
</dbReference>
<feature type="domain" description="HTH deoR-type" evidence="4">
    <location>
        <begin position="4"/>
        <end position="58"/>
    </location>
</feature>
<dbReference type="PANTHER" id="PTHR30363">
    <property type="entry name" value="HTH-TYPE TRANSCRIPTIONAL REGULATOR SRLR-RELATED"/>
    <property type="match status" value="1"/>
</dbReference>
<dbReference type="SUPFAM" id="SSF46785">
    <property type="entry name" value="Winged helix' DNA-binding domain"/>
    <property type="match status" value="1"/>
</dbReference>
<dbReference type="InterPro" id="IPR014036">
    <property type="entry name" value="DeoR-like_C"/>
</dbReference>
<evidence type="ECO:0000313" key="5">
    <source>
        <dbReference type="EMBL" id="MBP0494600.1"/>
    </source>
</evidence>
<dbReference type="InterPro" id="IPR036388">
    <property type="entry name" value="WH-like_DNA-bd_sf"/>
</dbReference>
<dbReference type="Proteomes" id="UP000677537">
    <property type="component" value="Unassembled WGS sequence"/>
</dbReference>
<dbReference type="PRINTS" id="PR00037">
    <property type="entry name" value="HTHLACR"/>
</dbReference>
<keyword evidence="3" id="KW-0804">Transcription</keyword>
<reference evidence="5" key="1">
    <citation type="submission" date="2021-03" db="EMBL/GenBank/DDBJ databases">
        <authorList>
            <person name="So Y."/>
        </authorList>
    </citation>
    <scope>NUCLEOTIDE SEQUENCE</scope>
    <source>
        <strain evidence="5">SG15</strain>
    </source>
</reference>
<dbReference type="InterPro" id="IPR050313">
    <property type="entry name" value="Carb_Metab_HTH_regulators"/>
</dbReference>
<evidence type="ECO:0000256" key="3">
    <source>
        <dbReference type="ARBA" id="ARBA00023163"/>
    </source>
</evidence>